<keyword evidence="4" id="KW-1185">Reference proteome</keyword>
<feature type="region of interest" description="Disordered" evidence="1">
    <location>
        <begin position="348"/>
        <end position="377"/>
    </location>
</feature>
<dbReference type="Pfam" id="PF21803">
    <property type="entry name" value="Nab2-zf4"/>
    <property type="match status" value="1"/>
</dbReference>
<reference evidence="3 4" key="2">
    <citation type="journal article" date="2018" name="Nat. Commun.">
        <title>Genomic insights into multidrug-resistance, mating and virulence in Candida auris and related emerging species.</title>
        <authorList>
            <person name="Munoz J.F."/>
            <person name="Gade L."/>
            <person name="Chow N.A."/>
            <person name="Loparev V.N."/>
            <person name="Juieng P."/>
            <person name="Berkow E.L."/>
            <person name="Farrer R.A."/>
            <person name="Litvintseva A.P."/>
            <person name="Cuomo C.A."/>
        </authorList>
    </citation>
    <scope>GENOME REANNOTATION</scope>
    <source>
        <strain evidence="3 4">B8441</strain>
    </source>
</reference>
<feature type="compositionally biased region" description="Polar residues" evidence="1">
    <location>
        <begin position="348"/>
        <end position="357"/>
    </location>
</feature>
<dbReference type="Pfam" id="PF14608">
    <property type="entry name" value="zf-CCCH_2"/>
    <property type="match status" value="3"/>
</dbReference>
<organism evidence="3 4">
    <name type="scientific">Candidozyma auris</name>
    <name type="common">Yeast</name>
    <name type="synonym">Candida auris</name>
    <dbReference type="NCBI Taxonomy" id="498019"/>
    <lineage>
        <taxon>Eukaryota</taxon>
        <taxon>Fungi</taxon>
        <taxon>Dikarya</taxon>
        <taxon>Ascomycota</taxon>
        <taxon>Saccharomycotina</taxon>
        <taxon>Pichiomycetes</taxon>
        <taxon>Metschnikowiaceae</taxon>
        <taxon>Candidozyma</taxon>
    </lineage>
</organism>
<sequence>MFDIKGPVAQELLPLLVNEITNKFNIPDDAKDVAEFIIMLIGNGRPANEIVAETKEIVNIPIDEGFIGTVFAEIGRLETIRAQNAAQSAPAAAVAPAPAPAQESMDTEEPKIPKGPARSVKFQKGSETRNKFGTISKTRTAPRGAGITKGSKDFVAKHQSGRPQAPVKGLRGKHDEKEKKLLEQIQQHMPDLLAKAQAARASQPTVELCKFGAICSKELCPFGHPTPCNKDAKVTNPRWCRFNKECNNERCNFAHSSPNYKAPPAVKQQQFNRQPTTLEQCKFNQACTNKACHRRHATSLTACQRGNDCKLPFCTFSHIINEECRHKNDCTNKVCYFKHPDGRENTFLKENTGNPSAATDERSFAVPDDQVMEQAVQ</sequence>
<dbReference type="Proteomes" id="UP000230249">
    <property type="component" value="Unassembled WGS sequence"/>
</dbReference>
<dbReference type="Gene3D" id="4.10.1000.40">
    <property type="match status" value="2"/>
</dbReference>
<dbReference type="Gene3D" id="1.10.340.40">
    <property type="entry name" value="Nuclear abundant poly(A) RNA-bind protein 2, N-terminal domain"/>
    <property type="match status" value="1"/>
</dbReference>
<name>A0AAW0VBK7_CANAR</name>
<evidence type="ECO:0000259" key="2">
    <source>
        <dbReference type="Pfam" id="PF21803"/>
    </source>
</evidence>
<dbReference type="AlphaFoldDB" id="A0AAW0VBK7"/>
<dbReference type="EMBL" id="PEKT03000004">
    <property type="protein sequence ID" value="KAK8439397.1"/>
    <property type="molecule type" value="Genomic_DNA"/>
</dbReference>
<gene>
    <name evidence="3" type="ORF">B9J08_03874</name>
</gene>
<evidence type="ECO:0000256" key="1">
    <source>
        <dbReference type="SAM" id="MobiDB-lite"/>
    </source>
</evidence>
<feature type="region of interest" description="Disordered" evidence="1">
    <location>
        <begin position="91"/>
        <end position="119"/>
    </location>
</feature>
<feature type="domain" description="Nab2 type CCCH zinc finger 4" evidence="2">
    <location>
        <begin position="229"/>
        <end position="256"/>
    </location>
</feature>
<feature type="compositionally biased region" description="Low complexity" evidence="1">
    <location>
        <begin position="91"/>
        <end position="102"/>
    </location>
</feature>
<protein>
    <recommendedName>
        <fullName evidence="2">Nab2 type CCCH zinc finger 4 domain-containing protein</fullName>
    </recommendedName>
</protein>
<comment type="caution">
    <text evidence="3">The sequence shown here is derived from an EMBL/GenBank/DDBJ whole genome shotgun (WGS) entry which is preliminary data.</text>
</comment>
<evidence type="ECO:0000313" key="3">
    <source>
        <dbReference type="EMBL" id="KAK8439397.1"/>
    </source>
</evidence>
<dbReference type="InterPro" id="IPR043094">
    <property type="entry name" value="Nab2/ZC3H14_N_sf"/>
</dbReference>
<reference evidence="3 4" key="1">
    <citation type="journal article" date="2017" name="Clin. Infect. Dis.">
        <title>Simultaneous emergence of multidrug-resistant Candida auris on 3 continents confirmed by whole-genome sequencing and epidemiological analyses.</title>
        <authorList>
            <person name="Lockhart S.R."/>
            <person name="Etienne K.A."/>
            <person name="Vallabhaneni S."/>
            <person name="Farooqi J."/>
            <person name="Chowdhary A."/>
            <person name="Govender N.P."/>
            <person name="Colombo A.L."/>
            <person name="Calvo B."/>
            <person name="Cuomo C.A."/>
            <person name="Desjardins C.A."/>
            <person name="Berkow E.L."/>
            <person name="Castanheira M."/>
            <person name="Magobo R.E."/>
            <person name="Jabeen K."/>
            <person name="Asghar R.J."/>
            <person name="Meis J.F."/>
            <person name="Jackson B."/>
            <person name="Chiller T."/>
            <person name="Litvintseva A.P."/>
        </authorList>
    </citation>
    <scope>NUCLEOTIDE SEQUENCE [LARGE SCALE GENOMIC DNA]</scope>
    <source>
        <strain evidence="3 4">B8441</strain>
    </source>
</reference>
<evidence type="ECO:0000313" key="4">
    <source>
        <dbReference type="Proteomes" id="UP000230249"/>
    </source>
</evidence>
<proteinExistence type="predicted"/>
<accession>A0AAW0VBK7</accession>
<dbReference type="InterPro" id="IPR049017">
    <property type="entry name" value="Nab2_Znf4"/>
</dbReference>